<accession>A0A6C0J2V4</accession>
<dbReference type="AlphaFoldDB" id="A0A6C0J2V4"/>
<organism evidence="1">
    <name type="scientific">viral metagenome</name>
    <dbReference type="NCBI Taxonomy" id="1070528"/>
    <lineage>
        <taxon>unclassified sequences</taxon>
        <taxon>metagenomes</taxon>
        <taxon>organismal metagenomes</taxon>
    </lineage>
</organism>
<evidence type="ECO:0000313" key="1">
    <source>
        <dbReference type="EMBL" id="QHT99110.1"/>
    </source>
</evidence>
<protein>
    <submittedName>
        <fullName evidence="1">Uncharacterized protein</fullName>
    </submittedName>
</protein>
<proteinExistence type="predicted"/>
<reference evidence="1" key="1">
    <citation type="journal article" date="2020" name="Nature">
        <title>Giant virus diversity and host interactions through global metagenomics.</title>
        <authorList>
            <person name="Schulz F."/>
            <person name="Roux S."/>
            <person name="Paez-Espino D."/>
            <person name="Jungbluth S."/>
            <person name="Walsh D.A."/>
            <person name="Denef V.J."/>
            <person name="McMahon K.D."/>
            <person name="Konstantinidis K.T."/>
            <person name="Eloe-Fadrosh E.A."/>
            <person name="Kyrpides N.C."/>
            <person name="Woyke T."/>
        </authorList>
    </citation>
    <scope>NUCLEOTIDE SEQUENCE</scope>
    <source>
        <strain evidence="1">GVMAG-M-3300025695-21</strain>
    </source>
</reference>
<dbReference type="EMBL" id="MN740302">
    <property type="protein sequence ID" value="QHT99110.1"/>
    <property type="molecule type" value="Genomic_DNA"/>
</dbReference>
<sequence length="190" mass="22821">MLYSLFNKVYNMFSKKPVINTIKPDLEYSSYGISDKNDKELRINILLDIKNIKNTYYKYTYNKKYSDKLYKDILKETEDENGVLVSNNSKIYDSDIIKYIECRKELFENKNYVLKKNLEELSKLDSLDSKNLLYIIDLNEKEIFNYCYDIIKCYDDNIVKDLLFSVIIYNSNIINKYQIIKDYEKLKIVL</sequence>
<name>A0A6C0J2V4_9ZZZZ</name>